<dbReference type="InterPro" id="IPR014980">
    <property type="entry name" value="DOPA_dioxygen"/>
</dbReference>
<evidence type="ECO:0000313" key="2">
    <source>
        <dbReference type="Proteomes" id="UP000001631"/>
    </source>
</evidence>
<gene>
    <name evidence="1" type="ORF">HCBG_04449</name>
</gene>
<dbReference type="EMBL" id="GG663367">
    <property type="protein sequence ID" value="EEH07570.1"/>
    <property type="molecule type" value="Genomic_DNA"/>
</dbReference>
<dbReference type="RefSeq" id="XP_045288051.1">
    <property type="nucleotide sequence ID" value="XM_045431498.1"/>
</dbReference>
<dbReference type="AlphaFoldDB" id="C0NLR9"/>
<sequence length="99" mass="11727">MLRYWARERNEDGKSFRNPQHGILSKAYEEFPDPLEKGHRGGFDIHIYHYQNNPDQVNFAKALWQRIRHECNPQAFPPAIALPIFVLDFHPEDEIDLRG</sequence>
<organism evidence="1 2">
    <name type="scientific">Ajellomyces capsulatus (strain G186AR / H82 / ATCC MYA-2454 / RMSCC 2432)</name>
    <name type="common">Darling's disease fungus</name>
    <name type="synonym">Histoplasma capsulatum</name>
    <dbReference type="NCBI Taxonomy" id="447093"/>
    <lineage>
        <taxon>Eukaryota</taxon>
        <taxon>Fungi</taxon>
        <taxon>Dikarya</taxon>
        <taxon>Ascomycota</taxon>
        <taxon>Pezizomycotina</taxon>
        <taxon>Eurotiomycetes</taxon>
        <taxon>Eurotiomycetidae</taxon>
        <taxon>Onygenales</taxon>
        <taxon>Ajellomycetaceae</taxon>
        <taxon>Histoplasma</taxon>
    </lineage>
</organism>
<dbReference type="SUPFAM" id="SSF143410">
    <property type="entry name" value="DOPA-like"/>
    <property type="match status" value="1"/>
</dbReference>
<dbReference type="Proteomes" id="UP000001631">
    <property type="component" value="Unassembled WGS sequence"/>
</dbReference>
<protein>
    <submittedName>
        <fullName evidence="1">Uncharacterized protein</fullName>
    </submittedName>
</protein>
<dbReference type="InParanoid" id="C0NLR9"/>
<keyword evidence="2" id="KW-1185">Reference proteome</keyword>
<proteinExistence type="predicted"/>
<dbReference type="GeneID" id="69037465"/>
<dbReference type="Pfam" id="PF08883">
    <property type="entry name" value="DOPA_dioxygen"/>
    <property type="match status" value="1"/>
</dbReference>
<evidence type="ECO:0000313" key="1">
    <source>
        <dbReference type="EMBL" id="EEH07570.1"/>
    </source>
</evidence>
<dbReference type="HOGENOM" id="CLU_2319693_0_0_1"/>
<accession>C0NLR9</accession>
<name>C0NLR9_AJECG</name>
<dbReference type="VEuPathDB" id="FungiDB:I7I50_11323"/>
<reference evidence="1" key="1">
    <citation type="submission" date="2009-02" db="EMBL/GenBank/DDBJ databases">
        <title>The Genome Sequence of Ajellomyces capsulatus strain G186AR.</title>
        <authorList>
            <consortium name="The Broad Institute Genome Sequencing Platform"/>
            <person name="Champion M."/>
            <person name="Cuomo C."/>
            <person name="Ma L.-J."/>
            <person name="Henn M.R."/>
            <person name="Sil A."/>
            <person name="Goldman B."/>
            <person name="Young S.K."/>
            <person name="Kodira C.D."/>
            <person name="Zeng Q."/>
            <person name="Koehrsen M."/>
            <person name="Alvarado L."/>
            <person name="Berlin A."/>
            <person name="Borenstein D."/>
            <person name="Chen Z."/>
            <person name="Engels R."/>
            <person name="Freedman E."/>
            <person name="Gellesch M."/>
            <person name="Goldberg J."/>
            <person name="Griggs A."/>
            <person name="Gujja S."/>
            <person name="Heiman D."/>
            <person name="Hepburn T."/>
            <person name="Howarth C."/>
            <person name="Jen D."/>
            <person name="Larson L."/>
            <person name="Lewis B."/>
            <person name="Mehta T."/>
            <person name="Park D."/>
            <person name="Pearson M."/>
            <person name="Roberts A."/>
            <person name="Saif S."/>
            <person name="Shea T."/>
            <person name="Shenoy N."/>
            <person name="Sisk P."/>
            <person name="Stolte C."/>
            <person name="Sykes S."/>
            <person name="Walk T."/>
            <person name="White J."/>
            <person name="Yandava C."/>
            <person name="Klein B."/>
            <person name="McEwen J.G."/>
            <person name="Puccia R."/>
            <person name="Goldman G.H."/>
            <person name="Felipe M.S."/>
            <person name="Nino-Vega G."/>
            <person name="San-Blas G."/>
            <person name="Taylor J."/>
            <person name="Mendoza L."/>
            <person name="Galagan J."/>
            <person name="Nusbaum C."/>
            <person name="Birren B."/>
        </authorList>
    </citation>
    <scope>NUCLEOTIDE SEQUENCE</scope>
    <source>
        <strain evidence="1">G186AR</strain>
    </source>
</reference>
<dbReference type="InterPro" id="IPR023389">
    <property type="entry name" value="DOPA-like_sf"/>
</dbReference>